<gene>
    <name evidence="1" type="ORF">ACFR9T_05940</name>
</gene>
<dbReference type="Proteomes" id="UP001597185">
    <property type="component" value="Unassembled WGS sequence"/>
</dbReference>
<comment type="caution">
    <text evidence="1">The sequence shown here is derived from an EMBL/GenBank/DDBJ whole genome shotgun (WGS) entry which is preliminary data.</text>
</comment>
<keyword evidence="2" id="KW-1185">Reference proteome</keyword>
<name>A0ABD6BYD5_9EURY</name>
<evidence type="ECO:0000313" key="2">
    <source>
        <dbReference type="Proteomes" id="UP001597185"/>
    </source>
</evidence>
<organism evidence="1 2">
    <name type="scientific">Halorubrum laminariae</name>
    <dbReference type="NCBI Taxonomy" id="1433523"/>
    <lineage>
        <taxon>Archaea</taxon>
        <taxon>Methanobacteriati</taxon>
        <taxon>Methanobacteriota</taxon>
        <taxon>Stenosarchaea group</taxon>
        <taxon>Halobacteria</taxon>
        <taxon>Halobacteriales</taxon>
        <taxon>Haloferacaceae</taxon>
        <taxon>Halorubrum</taxon>
    </lineage>
</organism>
<dbReference type="EMBL" id="JBHUDB010000002">
    <property type="protein sequence ID" value="MFD1570126.1"/>
    <property type="molecule type" value="Genomic_DNA"/>
</dbReference>
<evidence type="ECO:0000313" key="1">
    <source>
        <dbReference type="EMBL" id="MFD1570126.1"/>
    </source>
</evidence>
<accession>A0ABD6BYD5</accession>
<reference evidence="1 2" key="1">
    <citation type="journal article" date="2019" name="Int. J. Syst. Evol. Microbiol.">
        <title>The Global Catalogue of Microorganisms (GCM) 10K type strain sequencing project: providing services to taxonomists for standard genome sequencing and annotation.</title>
        <authorList>
            <consortium name="The Broad Institute Genomics Platform"/>
            <consortium name="The Broad Institute Genome Sequencing Center for Infectious Disease"/>
            <person name="Wu L."/>
            <person name="Ma J."/>
        </authorList>
    </citation>
    <scope>NUCLEOTIDE SEQUENCE [LARGE SCALE GENOMIC DNA]</scope>
    <source>
        <strain evidence="1 2">CGMCC 1.12689</strain>
    </source>
</reference>
<dbReference type="RefSeq" id="WP_256418035.1">
    <property type="nucleotide sequence ID" value="NZ_JANHDL010000004.1"/>
</dbReference>
<proteinExistence type="predicted"/>
<sequence length="205" mass="22399">MASSAFESLAESLDDRPAYATTLADILDTIADRETVIWTDVREMFPDGTEFLGAGAGRLVVAIPSLPDTTVAKLAIPQWGTGFTSGTLQNALEHHISTTPTALSTVTLPCLATPEDGHRWGVYPRAAPENETTVAGPAIQRAWQELDQLGFTTSDIYAHENWGVYRGQSYLIDYGYAHPDDDCRLATTIAPQCEQWRSKRAAQLE</sequence>
<protein>
    <submittedName>
        <fullName evidence="1">Uncharacterized protein</fullName>
    </submittedName>
</protein>
<dbReference type="AlphaFoldDB" id="A0ABD6BYD5"/>